<organism evidence="1 2">
    <name type="scientific">Trametes cubensis</name>
    <dbReference type="NCBI Taxonomy" id="1111947"/>
    <lineage>
        <taxon>Eukaryota</taxon>
        <taxon>Fungi</taxon>
        <taxon>Dikarya</taxon>
        <taxon>Basidiomycota</taxon>
        <taxon>Agaricomycotina</taxon>
        <taxon>Agaricomycetes</taxon>
        <taxon>Polyporales</taxon>
        <taxon>Polyporaceae</taxon>
        <taxon>Trametes</taxon>
    </lineage>
</organism>
<reference evidence="1" key="1">
    <citation type="submission" date="2022-11" db="EMBL/GenBank/DDBJ databases">
        <title>Genome Sequence of Cubamyces cubensis.</title>
        <authorList>
            <person name="Buettner E."/>
        </authorList>
    </citation>
    <scope>NUCLEOTIDE SEQUENCE</scope>
    <source>
        <strain evidence="1">MPL-01</strain>
    </source>
</reference>
<keyword evidence="2" id="KW-1185">Reference proteome</keyword>
<dbReference type="Proteomes" id="UP001215151">
    <property type="component" value="Unassembled WGS sequence"/>
</dbReference>
<protein>
    <recommendedName>
        <fullName evidence="3">F-box domain-containing protein</fullName>
    </recommendedName>
</protein>
<gene>
    <name evidence="1" type="ORF">ONZ51_g147</name>
</gene>
<dbReference type="EMBL" id="JAPEVG010000002">
    <property type="protein sequence ID" value="KAJ8502097.1"/>
    <property type="molecule type" value="Genomic_DNA"/>
</dbReference>
<evidence type="ECO:0000313" key="2">
    <source>
        <dbReference type="Proteomes" id="UP001215151"/>
    </source>
</evidence>
<name>A0AAD7U4N4_9APHY</name>
<evidence type="ECO:0008006" key="3">
    <source>
        <dbReference type="Google" id="ProtNLM"/>
    </source>
</evidence>
<dbReference type="InterPro" id="IPR032675">
    <property type="entry name" value="LRR_dom_sf"/>
</dbReference>
<sequence>MGTVADYSRLPVELWHIIVQFLPREDQKTILFVSKPLHDYALSLLFSRVTICLGLWRLYGLVPNPFHQDMDEEEESEQGQLERQHNIAWEILRRISRDPQFARVVKVISVRAFIEDNDTVFQFRALLDAIESLPNLQAFHWYGVGPPVNALVLQTLAGASSATITELSIPVVQDMTISLAPFVHLRSLSLGGEPLQQPRVKIRYGNAQSHRTQSCLQTVPPGLSRLWTYEDAIWDAPVRIFDHLQDLFILLPSTLDGLGFVLHHCLDLRSFGLLLDEDMTSSLRAAFQDAPDSLPNLTSFKLIVGITLDTCEVAEPLVNFLRKKTRLRRLDLELISRQGNYRLSPFLNILTSLTHLEILGIRLVDLDHDYLTHTNMKLLDSKLPLGLTALLLHLDIGDMQDDIHQRLIAMFKRRSKLRYLHILDAEAIFDLKQQLLEDHPPSLELVGYGPYLRWLEQDPETGFPAYSPPWRRSQVMFRGVHEFGCEDWEWLLRGRGMRALDELEPGTRD</sequence>
<accession>A0AAD7U4N4</accession>
<dbReference type="Gene3D" id="3.80.10.10">
    <property type="entry name" value="Ribonuclease Inhibitor"/>
    <property type="match status" value="1"/>
</dbReference>
<proteinExistence type="predicted"/>
<comment type="caution">
    <text evidence="1">The sequence shown here is derived from an EMBL/GenBank/DDBJ whole genome shotgun (WGS) entry which is preliminary data.</text>
</comment>
<evidence type="ECO:0000313" key="1">
    <source>
        <dbReference type="EMBL" id="KAJ8502097.1"/>
    </source>
</evidence>
<dbReference type="AlphaFoldDB" id="A0AAD7U4N4"/>
<dbReference type="SUPFAM" id="SSF52047">
    <property type="entry name" value="RNI-like"/>
    <property type="match status" value="1"/>
</dbReference>